<organism evidence="1 2">
    <name type="scientific">Rhizobium rosettiformans W3</name>
    <dbReference type="NCBI Taxonomy" id="538378"/>
    <lineage>
        <taxon>Bacteria</taxon>
        <taxon>Pseudomonadati</taxon>
        <taxon>Pseudomonadota</taxon>
        <taxon>Alphaproteobacteria</taxon>
        <taxon>Hyphomicrobiales</taxon>
        <taxon>Rhizobiaceae</taxon>
        <taxon>Rhizobium/Agrobacterium group</taxon>
        <taxon>Rhizobium</taxon>
    </lineage>
</organism>
<dbReference type="AlphaFoldDB" id="A0A4S8Q909"/>
<dbReference type="Pfam" id="PF01663">
    <property type="entry name" value="Phosphodiest"/>
    <property type="match status" value="1"/>
</dbReference>
<dbReference type="GO" id="GO:0016787">
    <property type="term" value="F:hydrolase activity"/>
    <property type="evidence" value="ECO:0007669"/>
    <property type="project" value="UniProtKB-ARBA"/>
</dbReference>
<dbReference type="Proteomes" id="UP000307378">
    <property type="component" value="Unassembled WGS sequence"/>
</dbReference>
<accession>A0A4S8Q909</accession>
<dbReference type="EMBL" id="STGU01000003">
    <property type="protein sequence ID" value="THV37379.1"/>
    <property type="molecule type" value="Genomic_DNA"/>
</dbReference>
<sequence length="268" mass="29321">MNKVILIILDGLRYDAARACLGYMEGLVAAGRAEVRKLTCELPAMSRPLYETLLTGRKPVDHGVVSNGVVRRSVGDNLLARVRAHGGVTAAAAYHWVSELYVSCPFDRHRDRILVDGSGDITHGLFYWDDAYPDSHLFADAEWLVRSKAPDFLLLHPMNVDDAGHKHGGDSVGYRNAARTQGDLLARHLPGWVEAGYTVIVTSDHGMGDDGNHAGPTPQETEVPFYTVGFRLERDQPLAQTEIAGLVCRLMDVDSGSMPAFDGAIERL</sequence>
<evidence type="ECO:0000313" key="1">
    <source>
        <dbReference type="EMBL" id="THV37379.1"/>
    </source>
</evidence>
<evidence type="ECO:0000313" key="2">
    <source>
        <dbReference type="Proteomes" id="UP000307378"/>
    </source>
</evidence>
<gene>
    <name evidence="1" type="ORF">FAA86_07250</name>
</gene>
<protein>
    <submittedName>
        <fullName evidence="1">Alkaline phosphatase family protein</fullName>
    </submittedName>
</protein>
<dbReference type="PANTHER" id="PTHR10151">
    <property type="entry name" value="ECTONUCLEOTIDE PYROPHOSPHATASE/PHOSPHODIESTERASE"/>
    <property type="match status" value="1"/>
</dbReference>
<dbReference type="InterPro" id="IPR017850">
    <property type="entry name" value="Alkaline_phosphatase_core_sf"/>
</dbReference>
<dbReference type="InterPro" id="IPR002591">
    <property type="entry name" value="Phosphodiest/P_Trfase"/>
</dbReference>
<dbReference type="SUPFAM" id="SSF53649">
    <property type="entry name" value="Alkaline phosphatase-like"/>
    <property type="match status" value="1"/>
</dbReference>
<dbReference type="Gene3D" id="3.40.720.10">
    <property type="entry name" value="Alkaline Phosphatase, subunit A"/>
    <property type="match status" value="1"/>
</dbReference>
<comment type="caution">
    <text evidence="1">The sequence shown here is derived from an EMBL/GenBank/DDBJ whole genome shotgun (WGS) entry which is preliminary data.</text>
</comment>
<proteinExistence type="predicted"/>
<dbReference type="RefSeq" id="WP_136539374.1">
    <property type="nucleotide sequence ID" value="NZ_STGU01000003.1"/>
</dbReference>
<dbReference type="PANTHER" id="PTHR10151:SF120">
    <property type="entry name" value="BIS(5'-ADENOSYL)-TRIPHOSPHATASE"/>
    <property type="match status" value="1"/>
</dbReference>
<name>A0A4S8Q909_9HYPH</name>
<reference evidence="1 2" key="1">
    <citation type="submission" date="2019-04" db="EMBL/GenBank/DDBJ databases">
        <title>genome sequence of strain W3.</title>
        <authorList>
            <person name="Gao J."/>
            <person name="Sun J."/>
        </authorList>
    </citation>
    <scope>NUCLEOTIDE SEQUENCE [LARGE SCALE GENOMIC DNA]</scope>
    <source>
        <strain evidence="1 2">W3</strain>
    </source>
</reference>